<proteinExistence type="predicted"/>
<dbReference type="EMBL" id="ML119111">
    <property type="protein sequence ID" value="RPB15810.1"/>
    <property type="molecule type" value="Genomic_DNA"/>
</dbReference>
<keyword evidence="1" id="KW-1133">Transmembrane helix</keyword>
<reference evidence="2 3" key="1">
    <citation type="journal article" date="2018" name="Nat. Ecol. Evol.">
        <title>Pezizomycetes genomes reveal the molecular basis of ectomycorrhizal truffle lifestyle.</title>
        <authorList>
            <person name="Murat C."/>
            <person name="Payen T."/>
            <person name="Noel B."/>
            <person name="Kuo A."/>
            <person name="Morin E."/>
            <person name="Chen J."/>
            <person name="Kohler A."/>
            <person name="Krizsan K."/>
            <person name="Balestrini R."/>
            <person name="Da Silva C."/>
            <person name="Montanini B."/>
            <person name="Hainaut M."/>
            <person name="Levati E."/>
            <person name="Barry K.W."/>
            <person name="Belfiori B."/>
            <person name="Cichocki N."/>
            <person name="Clum A."/>
            <person name="Dockter R.B."/>
            <person name="Fauchery L."/>
            <person name="Guy J."/>
            <person name="Iotti M."/>
            <person name="Le Tacon F."/>
            <person name="Lindquist E.A."/>
            <person name="Lipzen A."/>
            <person name="Malagnac F."/>
            <person name="Mello A."/>
            <person name="Molinier V."/>
            <person name="Miyauchi S."/>
            <person name="Poulain J."/>
            <person name="Riccioni C."/>
            <person name="Rubini A."/>
            <person name="Sitrit Y."/>
            <person name="Splivallo R."/>
            <person name="Traeger S."/>
            <person name="Wang M."/>
            <person name="Zifcakova L."/>
            <person name="Wipf D."/>
            <person name="Zambonelli A."/>
            <person name="Paolocci F."/>
            <person name="Nowrousian M."/>
            <person name="Ottonello S."/>
            <person name="Baldrian P."/>
            <person name="Spatafora J.W."/>
            <person name="Henrissat B."/>
            <person name="Nagy L.G."/>
            <person name="Aury J.M."/>
            <person name="Wincker P."/>
            <person name="Grigoriev I.V."/>
            <person name="Bonfante P."/>
            <person name="Martin F.M."/>
        </authorList>
    </citation>
    <scope>NUCLEOTIDE SEQUENCE [LARGE SCALE GENOMIC DNA]</scope>
    <source>
        <strain evidence="2 3">CCBAS932</strain>
    </source>
</reference>
<sequence>MDKAHHNLWCGNGYPWAGNGTFSWGFCLVFRAIQLIYLQLVLKVMYYDVEANKEMRLYIEKVVNAAGEKTKLEMELFTERQIQNGIKEIRQVVKEEVQNEMRIKDGGKEK</sequence>
<evidence type="ECO:0000256" key="1">
    <source>
        <dbReference type="SAM" id="Phobius"/>
    </source>
</evidence>
<protein>
    <submittedName>
        <fullName evidence="2">Uncharacterized protein</fullName>
    </submittedName>
</protein>
<evidence type="ECO:0000313" key="3">
    <source>
        <dbReference type="Proteomes" id="UP000277580"/>
    </source>
</evidence>
<feature type="transmembrane region" description="Helical" evidence="1">
    <location>
        <begin position="22"/>
        <end position="46"/>
    </location>
</feature>
<keyword evidence="3" id="KW-1185">Reference proteome</keyword>
<keyword evidence="1" id="KW-0812">Transmembrane</keyword>
<accession>A0A3N4KZ15</accession>
<dbReference type="AlphaFoldDB" id="A0A3N4KZ15"/>
<organism evidence="2 3">
    <name type="scientific">Morchella conica CCBAS932</name>
    <dbReference type="NCBI Taxonomy" id="1392247"/>
    <lineage>
        <taxon>Eukaryota</taxon>
        <taxon>Fungi</taxon>
        <taxon>Dikarya</taxon>
        <taxon>Ascomycota</taxon>
        <taxon>Pezizomycotina</taxon>
        <taxon>Pezizomycetes</taxon>
        <taxon>Pezizales</taxon>
        <taxon>Morchellaceae</taxon>
        <taxon>Morchella</taxon>
    </lineage>
</organism>
<keyword evidence="1" id="KW-0472">Membrane</keyword>
<evidence type="ECO:0000313" key="2">
    <source>
        <dbReference type="EMBL" id="RPB15810.1"/>
    </source>
</evidence>
<dbReference type="Proteomes" id="UP000277580">
    <property type="component" value="Unassembled WGS sequence"/>
</dbReference>
<dbReference type="InParanoid" id="A0A3N4KZ15"/>
<gene>
    <name evidence="2" type="ORF">P167DRAFT_379280</name>
</gene>
<dbReference type="OrthoDB" id="10610773at2759"/>
<name>A0A3N4KZ15_9PEZI</name>